<evidence type="ECO:0000256" key="1">
    <source>
        <dbReference type="SAM" id="Phobius"/>
    </source>
</evidence>
<reference evidence="2" key="1">
    <citation type="submission" date="2018-11" db="EMBL/GenBank/DDBJ databases">
        <authorList>
            <consortium name="Pathogen Informatics"/>
        </authorList>
    </citation>
    <scope>NUCLEOTIDE SEQUENCE</scope>
</reference>
<proteinExistence type="predicted"/>
<organism evidence="2 3">
    <name type="scientific">Protopolystoma xenopodis</name>
    <dbReference type="NCBI Taxonomy" id="117903"/>
    <lineage>
        <taxon>Eukaryota</taxon>
        <taxon>Metazoa</taxon>
        <taxon>Spiralia</taxon>
        <taxon>Lophotrochozoa</taxon>
        <taxon>Platyhelminthes</taxon>
        <taxon>Monogenea</taxon>
        <taxon>Polyopisthocotylea</taxon>
        <taxon>Polystomatidea</taxon>
        <taxon>Polystomatidae</taxon>
        <taxon>Protopolystoma</taxon>
    </lineage>
</organism>
<dbReference type="EMBL" id="CAAALY010000307">
    <property type="protein sequence ID" value="VEL06726.1"/>
    <property type="molecule type" value="Genomic_DNA"/>
</dbReference>
<protein>
    <submittedName>
        <fullName evidence="2">Uncharacterized protein</fullName>
    </submittedName>
</protein>
<sequence length="102" mass="11089">MLHPASLYAAQSDPFTTPILVLTLPGCPGLLGRSGLGRDTRLPELADLTPLLSSRRSPVRTFNHCLLVAALLISLSLFGIFSSEFSRLESKNYFSKPDFVAP</sequence>
<keyword evidence="1" id="KW-0472">Membrane</keyword>
<accession>A0A448W9Z4</accession>
<dbReference type="Proteomes" id="UP000784294">
    <property type="component" value="Unassembled WGS sequence"/>
</dbReference>
<evidence type="ECO:0000313" key="2">
    <source>
        <dbReference type="EMBL" id="VEL06726.1"/>
    </source>
</evidence>
<evidence type="ECO:0000313" key="3">
    <source>
        <dbReference type="Proteomes" id="UP000784294"/>
    </source>
</evidence>
<keyword evidence="1" id="KW-1133">Transmembrane helix</keyword>
<comment type="caution">
    <text evidence="2">The sequence shown here is derived from an EMBL/GenBank/DDBJ whole genome shotgun (WGS) entry which is preliminary data.</text>
</comment>
<name>A0A448W9Z4_9PLAT</name>
<feature type="transmembrane region" description="Helical" evidence="1">
    <location>
        <begin position="61"/>
        <end position="81"/>
    </location>
</feature>
<keyword evidence="3" id="KW-1185">Reference proteome</keyword>
<dbReference type="AlphaFoldDB" id="A0A448W9Z4"/>
<gene>
    <name evidence="2" type="ORF">PXEA_LOCUS166</name>
</gene>
<keyword evidence="1" id="KW-0812">Transmembrane</keyword>